<evidence type="ECO:0000313" key="3">
    <source>
        <dbReference type="Proteomes" id="UP001610104"/>
    </source>
</evidence>
<evidence type="ECO:0000256" key="1">
    <source>
        <dbReference type="SAM" id="SignalP"/>
    </source>
</evidence>
<sequence>MKKNFIYPLFTLLSLSLMSSTCSSDDDMNSNNNSQTIQEIETLMQSEAWIISNYIDSGQDETNNFSGYNFTFGSDNSLTANNGSDTIIGTWSVTDGNGNDDSSNSDDIDFNIYFLSPSNFSELSEDWEIVTRTATIIELIHISGGNGGTDNLTFEKN</sequence>
<dbReference type="EMBL" id="JBAWKC010000005">
    <property type="protein sequence ID" value="MFH6769832.1"/>
    <property type="molecule type" value="Genomic_DNA"/>
</dbReference>
<dbReference type="RefSeq" id="WP_395439057.1">
    <property type="nucleotide sequence ID" value="NZ_JBAWKC010000005.1"/>
</dbReference>
<reference evidence="2 3" key="1">
    <citation type="submission" date="2024-02" db="EMBL/GenBank/DDBJ databases">
        <title>A Gaetbulibacter species isolated from tidal flats and genomic insights of their niches.</title>
        <authorList>
            <person name="Ye Y."/>
        </authorList>
    </citation>
    <scope>NUCLEOTIDE SEQUENCE [LARGE SCALE GENOMIC DNA]</scope>
    <source>
        <strain evidence="2 3">KEM-8</strain>
    </source>
</reference>
<dbReference type="Proteomes" id="UP001610104">
    <property type="component" value="Unassembled WGS sequence"/>
</dbReference>
<keyword evidence="1" id="KW-0732">Signal</keyword>
<gene>
    <name evidence="2" type="ORF">V8G56_13855</name>
</gene>
<comment type="caution">
    <text evidence="2">The sequence shown here is derived from an EMBL/GenBank/DDBJ whole genome shotgun (WGS) entry which is preliminary data.</text>
</comment>
<name>A0ABW7MVV6_9FLAO</name>
<evidence type="ECO:0008006" key="4">
    <source>
        <dbReference type="Google" id="ProtNLM"/>
    </source>
</evidence>
<evidence type="ECO:0000313" key="2">
    <source>
        <dbReference type="EMBL" id="MFH6769832.1"/>
    </source>
</evidence>
<protein>
    <recommendedName>
        <fullName evidence="4">Lipocalin-like domain-containing protein</fullName>
    </recommendedName>
</protein>
<proteinExistence type="predicted"/>
<feature type="chain" id="PRO_5046441620" description="Lipocalin-like domain-containing protein" evidence="1">
    <location>
        <begin position="25"/>
        <end position="157"/>
    </location>
</feature>
<keyword evidence="3" id="KW-1185">Reference proteome</keyword>
<accession>A0ABW7MVV6</accession>
<feature type="signal peptide" evidence="1">
    <location>
        <begin position="1"/>
        <end position="24"/>
    </location>
</feature>
<organism evidence="2 3">
    <name type="scientific">Gaetbulibacter aquiaggeris</name>
    <dbReference type="NCBI Taxonomy" id="1735373"/>
    <lineage>
        <taxon>Bacteria</taxon>
        <taxon>Pseudomonadati</taxon>
        <taxon>Bacteroidota</taxon>
        <taxon>Flavobacteriia</taxon>
        <taxon>Flavobacteriales</taxon>
        <taxon>Flavobacteriaceae</taxon>
        <taxon>Gaetbulibacter</taxon>
    </lineage>
</organism>